<sequence length="365" mass="38290">MVSLVNRLLVAGLISRLGIQVAYAQTLYYVSDAESAQLTVIYSESLTISAAGVGADGETTYIANGVASYDAIKFSDTTTTLLSTPSTYTLTMVESAGGLYQSGSGVDFRTCGFGADGHGTCVDEHVFGSETATLTYAGIVEPYYTLAAVVTSIPTPTGSSPVKGSAIPARRPRRAGLIGGIVAATVAIFIGAGVFLLLRIRRHRQQMDFFPRAKSQPLTSNDRLPDHPREPVTQMSSLPIAVSLLGGEAQGYASPPPPTERDAVYDPWPHATSSASTQSHAPSASSAPAPLYADLKQRQQEIVDEYKEGLRGRSGPAPTPAPALAPIPAPTPPPVIRHVDSGLRGGALNPRGSEPVELPPFYSPD</sequence>
<dbReference type="Proteomes" id="UP001219525">
    <property type="component" value="Unassembled WGS sequence"/>
</dbReference>
<dbReference type="EMBL" id="JARJCW010000009">
    <property type="protein sequence ID" value="KAJ7220778.1"/>
    <property type="molecule type" value="Genomic_DNA"/>
</dbReference>
<evidence type="ECO:0000256" key="1">
    <source>
        <dbReference type="SAM" id="MobiDB-lite"/>
    </source>
</evidence>
<feature type="transmembrane region" description="Helical" evidence="2">
    <location>
        <begin position="175"/>
        <end position="198"/>
    </location>
</feature>
<keyword evidence="3" id="KW-0732">Signal</keyword>
<name>A0AAD6VSV5_9AGAR</name>
<keyword evidence="2" id="KW-1133">Transmembrane helix</keyword>
<feature type="compositionally biased region" description="Pro residues" evidence="1">
    <location>
        <begin position="317"/>
        <end position="335"/>
    </location>
</feature>
<gene>
    <name evidence="4" type="ORF">GGX14DRAFT_559564</name>
</gene>
<keyword evidence="5" id="KW-1185">Reference proteome</keyword>
<protein>
    <submittedName>
        <fullName evidence="4">Uncharacterized protein</fullName>
    </submittedName>
</protein>
<evidence type="ECO:0000313" key="4">
    <source>
        <dbReference type="EMBL" id="KAJ7220778.1"/>
    </source>
</evidence>
<feature type="chain" id="PRO_5042223351" evidence="3">
    <location>
        <begin position="25"/>
        <end position="365"/>
    </location>
</feature>
<feature type="region of interest" description="Disordered" evidence="1">
    <location>
        <begin position="211"/>
        <end position="232"/>
    </location>
</feature>
<proteinExistence type="predicted"/>
<dbReference type="AlphaFoldDB" id="A0AAD6VSV5"/>
<feature type="region of interest" description="Disordered" evidence="1">
    <location>
        <begin position="309"/>
        <end position="365"/>
    </location>
</feature>
<evidence type="ECO:0000256" key="2">
    <source>
        <dbReference type="SAM" id="Phobius"/>
    </source>
</evidence>
<reference evidence="4" key="1">
    <citation type="submission" date="2023-03" db="EMBL/GenBank/DDBJ databases">
        <title>Massive genome expansion in bonnet fungi (Mycena s.s.) driven by repeated elements and novel gene families across ecological guilds.</title>
        <authorList>
            <consortium name="Lawrence Berkeley National Laboratory"/>
            <person name="Harder C.B."/>
            <person name="Miyauchi S."/>
            <person name="Viragh M."/>
            <person name="Kuo A."/>
            <person name="Thoen E."/>
            <person name="Andreopoulos B."/>
            <person name="Lu D."/>
            <person name="Skrede I."/>
            <person name="Drula E."/>
            <person name="Henrissat B."/>
            <person name="Morin E."/>
            <person name="Kohler A."/>
            <person name="Barry K."/>
            <person name="LaButti K."/>
            <person name="Morin E."/>
            <person name="Salamov A."/>
            <person name="Lipzen A."/>
            <person name="Mereny Z."/>
            <person name="Hegedus B."/>
            <person name="Baldrian P."/>
            <person name="Stursova M."/>
            <person name="Weitz H."/>
            <person name="Taylor A."/>
            <person name="Grigoriev I.V."/>
            <person name="Nagy L.G."/>
            <person name="Martin F."/>
            <person name="Kauserud H."/>
        </authorList>
    </citation>
    <scope>NUCLEOTIDE SEQUENCE</scope>
    <source>
        <strain evidence="4">9144</strain>
    </source>
</reference>
<feature type="compositionally biased region" description="Low complexity" evidence="1">
    <location>
        <begin position="269"/>
        <end position="288"/>
    </location>
</feature>
<accession>A0AAD6VSV5</accession>
<keyword evidence="2" id="KW-0472">Membrane</keyword>
<keyword evidence="2" id="KW-0812">Transmembrane</keyword>
<organism evidence="4 5">
    <name type="scientific">Mycena pura</name>
    <dbReference type="NCBI Taxonomy" id="153505"/>
    <lineage>
        <taxon>Eukaryota</taxon>
        <taxon>Fungi</taxon>
        <taxon>Dikarya</taxon>
        <taxon>Basidiomycota</taxon>
        <taxon>Agaricomycotina</taxon>
        <taxon>Agaricomycetes</taxon>
        <taxon>Agaricomycetidae</taxon>
        <taxon>Agaricales</taxon>
        <taxon>Marasmiineae</taxon>
        <taxon>Mycenaceae</taxon>
        <taxon>Mycena</taxon>
    </lineage>
</organism>
<evidence type="ECO:0000256" key="3">
    <source>
        <dbReference type="SAM" id="SignalP"/>
    </source>
</evidence>
<feature type="signal peptide" evidence="3">
    <location>
        <begin position="1"/>
        <end position="24"/>
    </location>
</feature>
<feature type="region of interest" description="Disordered" evidence="1">
    <location>
        <begin position="248"/>
        <end position="288"/>
    </location>
</feature>
<comment type="caution">
    <text evidence="4">The sequence shown here is derived from an EMBL/GenBank/DDBJ whole genome shotgun (WGS) entry which is preliminary data.</text>
</comment>
<evidence type="ECO:0000313" key="5">
    <source>
        <dbReference type="Proteomes" id="UP001219525"/>
    </source>
</evidence>